<keyword evidence="2" id="KW-1185">Reference proteome</keyword>
<evidence type="ECO:0000313" key="1">
    <source>
        <dbReference type="EMBL" id="KAK7364507.1"/>
    </source>
</evidence>
<sequence>MEEEWDEAGNRNPSPSSPHLPSVFSLKFSFALCLLPLHRPSIIPRWRKCRHCSFVPLMEWLLSTSLRNDMTIRSEENQQLSRPREGILFLQFSSTRCPAIHTAVNIALLRFDSVVEEYEFGNIQGMLFMFSVSPLLHYSKYLTLLFSDGDNHYVNCQSLRKTLIPLSNCSSTLPPMLTRSTPPSIPMTTTTTNSEESKIVDQYEPGYTAVQKKSQIANAAMTIRYSPITLHIFFPYG</sequence>
<proteinExistence type="predicted"/>
<dbReference type="AlphaFoldDB" id="A0AAN9N5V4"/>
<gene>
    <name evidence="1" type="ORF">VNO80_13223</name>
</gene>
<protein>
    <submittedName>
        <fullName evidence="1">Uncharacterized protein</fullName>
    </submittedName>
</protein>
<name>A0AAN9N5V4_PHACN</name>
<comment type="caution">
    <text evidence="1">The sequence shown here is derived from an EMBL/GenBank/DDBJ whole genome shotgun (WGS) entry which is preliminary data.</text>
</comment>
<organism evidence="1 2">
    <name type="scientific">Phaseolus coccineus</name>
    <name type="common">Scarlet runner bean</name>
    <name type="synonym">Phaseolus multiflorus</name>
    <dbReference type="NCBI Taxonomy" id="3886"/>
    <lineage>
        <taxon>Eukaryota</taxon>
        <taxon>Viridiplantae</taxon>
        <taxon>Streptophyta</taxon>
        <taxon>Embryophyta</taxon>
        <taxon>Tracheophyta</taxon>
        <taxon>Spermatophyta</taxon>
        <taxon>Magnoliopsida</taxon>
        <taxon>eudicotyledons</taxon>
        <taxon>Gunneridae</taxon>
        <taxon>Pentapetalae</taxon>
        <taxon>rosids</taxon>
        <taxon>fabids</taxon>
        <taxon>Fabales</taxon>
        <taxon>Fabaceae</taxon>
        <taxon>Papilionoideae</taxon>
        <taxon>50 kb inversion clade</taxon>
        <taxon>NPAAA clade</taxon>
        <taxon>indigoferoid/millettioid clade</taxon>
        <taxon>Phaseoleae</taxon>
        <taxon>Phaseolus</taxon>
    </lineage>
</organism>
<evidence type="ECO:0000313" key="2">
    <source>
        <dbReference type="Proteomes" id="UP001374584"/>
    </source>
</evidence>
<accession>A0AAN9N5V4</accession>
<dbReference type="Proteomes" id="UP001374584">
    <property type="component" value="Unassembled WGS sequence"/>
</dbReference>
<reference evidence="1 2" key="1">
    <citation type="submission" date="2024-01" db="EMBL/GenBank/DDBJ databases">
        <title>The genomes of 5 underutilized Papilionoideae crops provide insights into root nodulation and disease resistanc.</title>
        <authorList>
            <person name="Jiang F."/>
        </authorList>
    </citation>
    <scope>NUCLEOTIDE SEQUENCE [LARGE SCALE GENOMIC DNA]</scope>
    <source>
        <strain evidence="1">JINMINGXINNONG_FW02</strain>
        <tissue evidence="1">Leaves</tissue>
    </source>
</reference>
<dbReference type="EMBL" id="JAYMYR010000005">
    <property type="protein sequence ID" value="KAK7364507.1"/>
    <property type="molecule type" value="Genomic_DNA"/>
</dbReference>